<reference evidence="2" key="2">
    <citation type="submission" date="2025-09" db="UniProtKB">
        <authorList>
            <consortium name="Ensembl"/>
        </authorList>
    </citation>
    <scope>IDENTIFICATION</scope>
</reference>
<sequence>MASAKKGAEKWLSAITEKYTNTDHKWNHGVRAKCSYRSFVNLQRGTRSEICISTSLDKTVEVNGPFLTMSTCIWPENTRQRLARKKTKQNKKNPKTEHPHPHPQKKKTTHHKKKPKTQPPKPHLHRLYICVPVAMF</sequence>
<dbReference type="AlphaFoldDB" id="A0A8D0EYR0"/>
<dbReference type="Proteomes" id="UP000694551">
    <property type="component" value="Unplaced"/>
</dbReference>
<feature type="compositionally biased region" description="Basic residues" evidence="1">
    <location>
        <begin position="81"/>
        <end position="93"/>
    </location>
</feature>
<name>A0A8D0EYR0_STROC</name>
<dbReference type="Ensembl" id="ENSSOCT00000007783.1">
    <property type="protein sequence ID" value="ENSSOCP00000007591.1"/>
    <property type="gene ID" value="ENSSOCG00000005845.1"/>
</dbReference>
<proteinExistence type="predicted"/>
<keyword evidence="3" id="KW-1185">Reference proteome</keyword>
<evidence type="ECO:0000256" key="1">
    <source>
        <dbReference type="SAM" id="MobiDB-lite"/>
    </source>
</evidence>
<evidence type="ECO:0000313" key="2">
    <source>
        <dbReference type="Ensembl" id="ENSSOCP00000007591.1"/>
    </source>
</evidence>
<organism evidence="2 3">
    <name type="scientific">Strix occidentalis caurina</name>
    <name type="common">northern spotted owl</name>
    <dbReference type="NCBI Taxonomy" id="311401"/>
    <lineage>
        <taxon>Eukaryota</taxon>
        <taxon>Metazoa</taxon>
        <taxon>Chordata</taxon>
        <taxon>Craniata</taxon>
        <taxon>Vertebrata</taxon>
        <taxon>Euteleostomi</taxon>
        <taxon>Archelosauria</taxon>
        <taxon>Archosauria</taxon>
        <taxon>Dinosauria</taxon>
        <taxon>Saurischia</taxon>
        <taxon>Theropoda</taxon>
        <taxon>Coelurosauria</taxon>
        <taxon>Aves</taxon>
        <taxon>Neognathae</taxon>
        <taxon>Neoaves</taxon>
        <taxon>Telluraves</taxon>
        <taxon>Strigiformes</taxon>
        <taxon>Strigidae</taxon>
        <taxon>Strix</taxon>
    </lineage>
</organism>
<accession>A0A8D0EYR0</accession>
<evidence type="ECO:0000313" key="3">
    <source>
        <dbReference type="Proteomes" id="UP000694551"/>
    </source>
</evidence>
<feature type="region of interest" description="Disordered" evidence="1">
    <location>
        <begin position="77"/>
        <end position="124"/>
    </location>
</feature>
<protein>
    <submittedName>
        <fullName evidence="2">Uncharacterized protein</fullName>
    </submittedName>
</protein>
<reference evidence="2" key="1">
    <citation type="submission" date="2025-08" db="UniProtKB">
        <authorList>
            <consortium name="Ensembl"/>
        </authorList>
    </citation>
    <scope>IDENTIFICATION</scope>
</reference>
<feature type="compositionally biased region" description="Basic residues" evidence="1">
    <location>
        <begin position="101"/>
        <end position="124"/>
    </location>
</feature>